<dbReference type="InterPro" id="IPR043128">
    <property type="entry name" value="Rev_trsase/Diguanyl_cyclase"/>
</dbReference>
<evidence type="ECO:0000313" key="9">
    <source>
        <dbReference type="Proteomes" id="UP000762676"/>
    </source>
</evidence>
<evidence type="ECO:0000256" key="2">
    <source>
        <dbReference type="ARBA" id="ARBA00022695"/>
    </source>
</evidence>
<dbReference type="InterPro" id="IPR041373">
    <property type="entry name" value="RT_RNaseH"/>
</dbReference>
<protein>
    <submittedName>
        <fullName evidence="8">Polyprotein</fullName>
    </submittedName>
</protein>
<dbReference type="FunFam" id="3.10.20.370:FF:000001">
    <property type="entry name" value="Retrovirus-related Pol polyprotein from transposon 17.6-like protein"/>
    <property type="match status" value="1"/>
</dbReference>
<keyword evidence="1" id="KW-0808">Transferase</keyword>
<dbReference type="SUPFAM" id="SSF56672">
    <property type="entry name" value="DNA/RNA polymerases"/>
    <property type="match status" value="1"/>
</dbReference>
<dbReference type="AlphaFoldDB" id="A0AAV4GRS4"/>
<evidence type="ECO:0000256" key="4">
    <source>
        <dbReference type="ARBA" id="ARBA00022759"/>
    </source>
</evidence>
<keyword evidence="9" id="KW-1185">Reference proteome</keyword>
<dbReference type="Gene3D" id="3.10.10.10">
    <property type="entry name" value="HIV Type 1 Reverse Transcriptase, subunit A, domain 1"/>
    <property type="match status" value="1"/>
</dbReference>
<dbReference type="PROSITE" id="PS50878">
    <property type="entry name" value="RT_POL"/>
    <property type="match status" value="1"/>
</dbReference>
<organism evidence="8 9">
    <name type="scientific">Elysia marginata</name>
    <dbReference type="NCBI Taxonomy" id="1093978"/>
    <lineage>
        <taxon>Eukaryota</taxon>
        <taxon>Metazoa</taxon>
        <taxon>Spiralia</taxon>
        <taxon>Lophotrochozoa</taxon>
        <taxon>Mollusca</taxon>
        <taxon>Gastropoda</taxon>
        <taxon>Heterobranchia</taxon>
        <taxon>Euthyneura</taxon>
        <taxon>Panpulmonata</taxon>
        <taxon>Sacoglossa</taxon>
        <taxon>Placobranchoidea</taxon>
        <taxon>Plakobranchidae</taxon>
        <taxon>Elysia</taxon>
    </lineage>
</organism>
<evidence type="ECO:0000259" key="7">
    <source>
        <dbReference type="PROSITE" id="PS50878"/>
    </source>
</evidence>
<reference evidence="8 9" key="1">
    <citation type="journal article" date="2021" name="Elife">
        <title>Chloroplast acquisition without the gene transfer in kleptoplastic sea slugs, Plakobranchus ocellatus.</title>
        <authorList>
            <person name="Maeda T."/>
            <person name="Takahashi S."/>
            <person name="Yoshida T."/>
            <person name="Shimamura S."/>
            <person name="Takaki Y."/>
            <person name="Nagai Y."/>
            <person name="Toyoda A."/>
            <person name="Suzuki Y."/>
            <person name="Arimoto A."/>
            <person name="Ishii H."/>
            <person name="Satoh N."/>
            <person name="Nishiyama T."/>
            <person name="Hasebe M."/>
            <person name="Maruyama T."/>
            <person name="Minagawa J."/>
            <person name="Obokata J."/>
            <person name="Shigenobu S."/>
        </authorList>
    </citation>
    <scope>NUCLEOTIDE SEQUENCE [LARGE SCALE GENOMIC DNA]</scope>
</reference>
<dbReference type="Pfam" id="PF00078">
    <property type="entry name" value="RVT_1"/>
    <property type="match status" value="1"/>
</dbReference>
<evidence type="ECO:0000256" key="5">
    <source>
        <dbReference type="ARBA" id="ARBA00022801"/>
    </source>
</evidence>
<dbReference type="Proteomes" id="UP000762676">
    <property type="component" value="Unassembled WGS sequence"/>
</dbReference>
<feature type="domain" description="Reverse transcriptase" evidence="7">
    <location>
        <begin position="2"/>
        <end position="182"/>
    </location>
</feature>
<dbReference type="PANTHER" id="PTHR37984:SF5">
    <property type="entry name" value="PROTEIN NYNRIN-LIKE"/>
    <property type="match status" value="1"/>
</dbReference>
<dbReference type="GO" id="GO:0004519">
    <property type="term" value="F:endonuclease activity"/>
    <property type="evidence" value="ECO:0007669"/>
    <property type="project" value="UniProtKB-KW"/>
</dbReference>
<dbReference type="Pfam" id="PF17917">
    <property type="entry name" value="RT_RNaseH"/>
    <property type="match status" value="1"/>
</dbReference>
<dbReference type="GO" id="GO:0016787">
    <property type="term" value="F:hydrolase activity"/>
    <property type="evidence" value="ECO:0007669"/>
    <property type="project" value="UniProtKB-KW"/>
</dbReference>
<dbReference type="Gene3D" id="3.30.70.270">
    <property type="match status" value="2"/>
</dbReference>
<keyword evidence="4" id="KW-0255">Endonuclease</keyword>
<keyword evidence="5" id="KW-0378">Hydrolase</keyword>
<comment type="caution">
    <text evidence="8">The sequence shown here is derived from an EMBL/GenBank/DDBJ whole genome shotgun (WGS) entry which is preliminary data.</text>
</comment>
<gene>
    <name evidence="8" type="ORF">ElyMa_000750100</name>
</gene>
<dbReference type="InterPro" id="IPR000477">
    <property type="entry name" value="RT_dom"/>
</dbReference>
<dbReference type="CDD" id="cd01647">
    <property type="entry name" value="RT_LTR"/>
    <property type="match status" value="1"/>
</dbReference>
<accession>A0AAV4GRS4</accession>
<dbReference type="InterPro" id="IPR050951">
    <property type="entry name" value="Retrovirus_Pol_polyprotein"/>
</dbReference>
<evidence type="ECO:0000256" key="3">
    <source>
        <dbReference type="ARBA" id="ARBA00022722"/>
    </source>
</evidence>
<evidence type="ECO:0000256" key="1">
    <source>
        <dbReference type="ARBA" id="ARBA00022679"/>
    </source>
</evidence>
<proteinExistence type="predicted"/>
<name>A0AAV4GRS4_9GAST</name>
<dbReference type="CDD" id="cd09274">
    <property type="entry name" value="RNase_HI_RT_Ty3"/>
    <property type="match status" value="1"/>
</dbReference>
<keyword evidence="6" id="KW-0695">RNA-directed DNA polymerase</keyword>
<evidence type="ECO:0000313" key="8">
    <source>
        <dbReference type="EMBL" id="GFR87570.1"/>
    </source>
</evidence>
<sequence>MLKADIIEPSDSAYSSPIVLVKKPTGEYRFCNDYRRLNAISRDDAEPMPEIDTIMSNLSGSRFFTKLDLTKGYWQVPLEEKTKPLTAFPTPKGLFQYKVLSFGYRVKGKPSNFQPYDAEGFKGYRPRCRGVVDDVLCHASTWKEHIEICKKVLQRLSNANLKLKPSKTLIGMAEVEFLGHVIKEGIMKPQDGKINAIINCERPTTKKQVRSFLGLAGYYRKFMPNYSSIAAPLSDITKTSKGQKFIWEQVQENAFKGIKKMLSSTPVLSMPDWKKEFIVQTDASCAGIGACLLQEHNGIRHVVMYISRKLKPAETRYSTIERECLAIVYALSKLEPYLYGRHFVIESDHAPLTWIRVTQQLNSRVTRWALALQPFDFRVENIKGRDAIWADALSRLPQKDK</sequence>
<keyword evidence="2" id="KW-0548">Nucleotidyltransferase</keyword>
<keyword evidence="3" id="KW-0540">Nuclease</keyword>
<dbReference type="EMBL" id="BMAT01001524">
    <property type="protein sequence ID" value="GFR87570.1"/>
    <property type="molecule type" value="Genomic_DNA"/>
</dbReference>
<evidence type="ECO:0000256" key="6">
    <source>
        <dbReference type="ARBA" id="ARBA00022918"/>
    </source>
</evidence>
<dbReference type="GO" id="GO:0003964">
    <property type="term" value="F:RNA-directed DNA polymerase activity"/>
    <property type="evidence" value="ECO:0007669"/>
    <property type="project" value="UniProtKB-KW"/>
</dbReference>
<dbReference type="FunFam" id="3.30.70.270:FF:000020">
    <property type="entry name" value="Transposon Tf2-6 polyprotein-like Protein"/>
    <property type="match status" value="1"/>
</dbReference>
<dbReference type="InterPro" id="IPR043502">
    <property type="entry name" value="DNA/RNA_pol_sf"/>
</dbReference>
<dbReference type="PANTHER" id="PTHR37984">
    <property type="entry name" value="PROTEIN CBG26694"/>
    <property type="match status" value="1"/>
</dbReference>